<proteinExistence type="predicted"/>
<feature type="transmembrane region" description="Helical" evidence="5">
    <location>
        <begin position="230"/>
        <end position="252"/>
    </location>
</feature>
<evidence type="ECO:0000256" key="3">
    <source>
        <dbReference type="ARBA" id="ARBA00022989"/>
    </source>
</evidence>
<gene>
    <name evidence="7" type="ORF">HNR75_001348</name>
</gene>
<dbReference type="PANTHER" id="PTHR10846:SF8">
    <property type="entry name" value="INNER MEMBRANE PROTEIN YRBG"/>
    <property type="match status" value="1"/>
</dbReference>
<evidence type="ECO:0000313" key="7">
    <source>
        <dbReference type="EMBL" id="MBB6055442.1"/>
    </source>
</evidence>
<organism evidence="7 8">
    <name type="scientific">Tolumonas osonensis</name>
    <dbReference type="NCBI Taxonomy" id="675874"/>
    <lineage>
        <taxon>Bacteria</taxon>
        <taxon>Pseudomonadati</taxon>
        <taxon>Pseudomonadota</taxon>
        <taxon>Gammaproteobacteria</taxon>
        <taxon>Aeromonadales</taxon>
        <taxon>Aeromonadaceae</taxon>
        <taxon>Tolumonas</taxon>
    </lineage>
</organism>
<dbReference type="GO" id="GO:0008273">
    <property type="term" value="F:calcium, potassium:sodium antiporter activity"/>
    <property type="evidence" value="ECO:0007669"/>
    <property type="project" value="TreeGrafter"/>
</dbReference>
<dbReference type="InterPro" id="IPR004481">
    <property type="entry name" value="K/Na/Ca-exchanger"/>
</dbReference>
<evidence type="ECO:0000256" key="4">
    <source>
        <dbReference type="ARBA" id="ARBA00023136"/>
    </source>
</evidence>
<feature type="transmembrane region" description="Helical" evidence="5">
    <location>
        <begin position="258"/>
        <end position="278"/>
    </location>
</feature>
<name>A0A841GLS9_9GAMM</name>
<keyword evidence="8" id="KW-1185">Reference proteome</keyword>
<sequence>MGDYIALVLGILSAAIGGELFVRGTVGIAYWARISPGIVAATVAAFATSSPELTVSVTASLLGTPQIALGDALGSNVVNIALILGIAIAITPLYYPRDSFKRDYSVALLVPGMTGLFMLDGALSRIDGLIMLMTFIAWLIAVILEVRKQRNNNSVENTEKHRIWASLLQSVVGLAFLIAAGRLIVSGATGIMQSLGVDAFVIGATVVALGTSAPELAMMIVATLRRHDDIALGTVLGSNIFNGLLIVSLAAIISPITIVWSEIMAVLLLGILSVVCIFPSATGYIERRQGYLLLVLYLVYLVVLAMQPWV</sequence>
<evidence type="ECO:0000256" key="5">
    <source>
        <dbReference type="SAM" id="Phobius"/>
    </source>
</evidence>
<feature type="transmembrane region" description="Helical" evidence="5">
    <location>
        <begin position="167"/>
        <end position="185"/>
    </location>
</feature>
<dbReference type="GO" id="GO:0005886">
    <property type="term" value="C:plasma membrane"/>
    <property type="evidence" value="ECO:0007669"/>
    <property type="project" value="TreeGrafter"/>
</dbReference>
<dbReference type="Proteomes" id="UP000585721">
    <property type="component" value="Unassembled WGS sequence"/>
</dbReference>
<reference evidence="7 8" key="1">
    <citation type="submission" date="2020-08" db="EMBL/GenBank/DDBJ databases">
        <title>Genomic Encyclopedia of Type Strains, Phase IV (KMG-IV): sequencing the most valuable type-strain genomes for metagenomic binning, comparative biology and taxonomic classification.</title>
        <authorList>
            <person name="Goeker M."/>
        </authorList>
    </citation>
    <scope>NUCLEOTIDE SEQUENCE [LARGE SCALE GENOMIC DNA]</scope>
    <source>
        <strain evidence="7 8">DSM 22975</strain>
    </source>
</reference>
<evidence type="ECO:0000256" key="2">
    <source>
        <dbReference type="ARBA" id="ARBA00022692"/>
    </source>
</evidence>
<dbReference type="PANTHER" id="PTHR10846">
    <property type="entry name" value="SODIUM/POTASSIUM/CALCIUM EXCHANGER"/>
    <property type="match status" value="1"/>
</dbReference>
<feature type="transmembrane region" description="Helical" evidence="5">
    <location>
        <begin position="38"/>
        <end position="61"/>
    </location>
</feature>
<evidence type="ECO:0000256" key="1">
    <source>
        <dbReference type="ARBA" id="ARBA00004141"/>
    </source>
</evidence>
<dbReference type="InterPro" id="IPR004837">
    <property type="entry name" value="NaCa_Exmemb"/>
</dbReference>
<evidence type="ECO:0000259" key="6">
    <source>
        <dbReference type="Pfam" id="PF01699"/>
    </source>
</evidence>
<dbReference type="NCBIfam" id="TIGR00367">
    <property type="entry name" value="calcium/sodium antiporter"/>
    <property type="match status" value="1"/>
</dbReference>
<feature type="transmembrane region" description="Helical" evidence="5">
    <location>
        <begin position="73"/>
        <end position="94"/>
    </location>
</feature>
<feature type="transmembrane region" description="Helical" evidence="5">
    <location>
        <begin position="290"/>
        <end position="309"/>
    </location>
</feature>
<evidence type="ECO:0000313" key="8">
    <source>
        <dbReference type="Proteomes" id="UP000585721"/>
    </source>
</evidence>
<feature type="transmembrane region" description="Helical" evidence="5">
    <location>
        <begin position="129"/>
        <end position="146"/>
    </location>
</feature>
<comment type="subcellular location">
    <subcellularLocation>
        <location evidence="1">Membrane</location>
        <topology evidence="1">Multi-pass membrane protein</topology>
    </subcellularLocation>
</comment>
<keyword evidence="2 5" id="KW-0812">Transmembrane</keyword>
<comment type="caution">
    <text evidence="7">The sequence shown here is derived from an EMBL/GenBank/DDBJ whole genome shotgun (WGS) entry which is preliminary data.</text>
</comment>
<dbReference type="GO" id="GO:0005262">
    <property type="term" value="F:calcium channel activity"/>
    <property type="evidence" value="ECO:0007669"/>
    <property type="project" value="TreeGrafter"/>
</dbReference>
<feature type="domain" description="Sodium/calcium exchanger membrane region" evidence="6">
    <location>
        <begin position="167"/>
        <end position="304"/>
    </location>
</feature>
<dbReference type="EMBL" id="JACHGR010000004">
    <property type="protein sequence ID" value="MBB6055442.1"/>
    <property type="molecule type" value="Genomic_DNA"/>
</dbReference>
<accession>A0A841GLS9</accession>
<feature type="domain" description="Sodium/calcium exchanger membrane region" evidence="6">
    <location>
        <begin position="5"/>
        <end position="143"/>
    </location>
</feature>
<dbReference type="Gene3D" id="1.20.1420.30">
    <property type="entry name" value="NCX, central ion-binding region"/>
    <property type="match status" value="2"/>
</dbReference>
<keyword evidence="3 5" id="KW-1133">Transmembrane helix</keyword>
<keyword evidence="4 5" id="KW-0472">Membrane</keyword>
<protein>
    <submittedName>
        <fullName evidence="7">Cation:H+ antiporter</fullName>
    </submittedName>
</protein>
<dbReference type="RefSeq" id="WP_188026224.1">
    <property type="nucleotide sequence ID" value="NZ_JACHGR010000004.1"/>
</dbReference>
<dbReference type="InterPro" id="IPR044880">
    <property type="entry name" value="NCX_ion-bd_dom_sf"/>
</dbReference>
<dbReference type="GO" id="GO:0006874">
    <property type="term" value="P:intracellular calcium ion homeostasis"/>
    <property type="evidence" value="ECO:0007669"/>
    <property type="project" value="TreeGrafter"/>
</dbReference>
<dbReference type="AlphaFoldDB" id="A0A841GLS9"/>
<feature type="transmembrane region" description="Helical" evidence="5">
    <location>
        <begin position="6"/>
        <end position="31"/>
    </location>
</feature>
<dbReference type="Pfam" id="PF01699">
    <property type="entry name" value="Na_Ca_ex"/>
    <property type="match status" value="2"/>
</dbReference>